<feature type="domain" description="PilZ" evidence="1">
    <location>
        <begin position="98"/>
        <end position="207"/>
    </location>
</feature>
<dbReference type="OrthoDB" id="3493at2"/>
<dbReference type="InterPro" id="IPR009875">
    <property type="entry name" value="PilZ_domain"/>
</dbReference>
<dbReference type="RefSeq" id="WP_134213687.1">
    <property type="nucleotide sequence ID" value="NZ_QFFZ01000017.1"/>
</dbReference>
<dbReference type="Proteomes" id="UP000297597">
    <property type="component" value="Unassembled WGS sequence"/>
</dbReference>
<proteinExistence type="predicted"/>
<dbReference type="SUPFAM" id="SSF141371">
    <property type="entry name" value="PilZ domain-like"/>
    <property type="match status" value="1"/>
</dbReference>
<accession>A0A4Y7RQW5</accession>
<evidence type="ECO:0000259" key="2">
    <source>
        <dbReference type="Pfam" id="PF12945"/>
    </source>
</evidence>
<comment type="caution">
    <text evidence="3">The sequence shown here is derived from an EMBL/GenBank/DDBJ whole genome shotgun (WGS) entry which is preliminary data.</text>
</comment>
<keyword evidence="4" id="KW-1185">Reference proteome</keyword>
<keyword evidence="3" id="KW-0969">Cilium</keyword>
<keyword evidence="3" id="KW-0282">Flagellum</keyword>
<keyword evidence="3" id="KW-0966">Cell projection</keyword>
<dbReference type="Gene3D" id="2.40.10.220">
    <property type="entry name" value="predicted glycosyltransferase like domains"/>
    <property type="match status" value="1"/>
</dbReference>
<protein>
    <submittedName>
        <fullName evidence="3">Flagellar brake protein YcgR</fullName>
    </submittedName>
</protein>
<evidence type="ECO:0000259" key="1">
    <source>
        <dbReference type="Pfam" id="PF07238"/>
    </source>
</evidence>
<gene>
    <name evidence="3" type="primary">ycgR_2</name>
    <name evidence="3" type="ORF">Pmgp_01836</name>
</gene>
<dbReference type="GO" id="GO:0035438">
    <property type="term" value="F:cyclic-di-GMP binding"/>
    <property type="evidence" value="ECO:0007669"/>
    <property type="project" value="InterPro"/>
</dbReference>
<dbReference type="Pfam" id="PF07238">
    <property type="entry name" value="PilZ"/>
    <property type="match status" value="1"/>
</dbReference>
<dbReference type="InterPro" id="IPR009926">
    <property type="entry name" value="T3SS_YcgR_PilZN"/>
</dbReference>
<feature type="domain" description="Type III secretion system flagellar brake protein YcgR PilZN" evidence="2">
    <location>
        <begin position="9"/>
        <end position="91"/>
    </location>
</feature>
<reference evidence="3 4" key="1">
    <citation type="journal article" date="2018" name="Environ. Microbiol.">
        <title>Novel energy conservation strategies and behaviour of Pelotomaculum schinkii driving syntrophic propionate catabolism.</title>
        <authorList>
            <person name="Hidalgo-Ahumada C.A.P."/>
            <person name="Nobu M.K."/>
            <person name="Narihiro T."/>
            <person name="Tamaki H."/>
            <person name="Liu W.T."/>
            <person name="Kamagata Y."/>
            <person name="Stams A.J.M."/>
            <person name="Imachi H."/>
            <person name="Sousa D.Z."/>
        </authorList>
    </citation>
    <scope>NUCLEOTIDE SEQUENCE [LARGE SCALE GENOMIC DNA]</scope>
    <source>
        <strain evidence="3 4">MGP</strain>
    </source>
</reference>
<name>A0A4Y7RQW5_9FIRM</name>
<organism evidence="3 4">
    <name type="scientific">Pelotomaculum propionicicum</name>
    <dbReference type="NCBI Taxonomy" id="258475"/>
    <lineage>
        <taxon>Bacteria</taxon>
        <taxon>Bacillati</taxon>
        <taxon>Bacillota</taxon>
        <taxon>Clostridia</taxon>
        <taxon>Eubacteriales</taxon>
        <taxon>Desulfotomaculaceae</taxon>
        <taxon>Pelotomaculum</taxon>
    </lineage>
</organism>
<evidence type="ECO:0000313" key="3">
    <source>
        <dbReference type="EMBL" id="TEB11140.1"/>
    </source>
</evidence>
<sequence length="217" mass="25037">MAEVKDLIQINQKILVNLKNDKGNLYVSNIQDIKDRELTIAIPTRGTNPLSLNAGDLIEVSFISDSTRYEFKTKVIGWRYDNIPMYALALPETCRRIQLRKFVRIPTILEVMYAEVPEEGNQYEFIKSTSLDLSGGGIRLLLKKDLPVGAKLLLKIDLPIKNRLECLEIMGRVVRSLPDEHLELFQAAVQFIEISRRQQDLIVRYIFCKMSEQRRLS</sequence>
<dbReference type="EMBL" id="QFFZ01000017">
    <property type="protein sequence ID" value="TEB11140.1"/>
    <property type="molecule type" value="Genomic_DNA"/>
</dbReference>
<evidence type="ECO:0000313" key="4">
    <source>
        <dbReference type="Proteomes" id="UP000297597"/>
    </source>
</evidence>
<dbReference type="Pfam" id="PF12945">
    <property type="entry name" value="PilZNR"/>
    <property type="match status" value="1"/>
</dbReference>
<dbReference type="AlphaFoldDB" id="A0A4Y7RQW5"/>